<keyword evidence="5" id="KW-0378">Hydrolase</keyword>
<evidence type="ECO:0000313" key="12">
    <source>
        <dbReference type="EMBL" id="WNH51644.1"/>
    </source>
</evidence>
<feature type="transmembrane region" description="Helical" evidence="10">
    <location>
        <begin position="113"/>
        <end position="133"/>
    </location>
</feature>
<dbReference type="Proteomes" id="UP001302072">
    <property type="component" value="Chromosome"/>
</dbReference>
<keyword evidence="4 10" id="KW-0812">Transmembrane</keyword>
<dbReference type="Gene3D" id="1.20.144.10">
    <property type="entry name" value="Phosphatidic acid phosphatase type 2/haloperoxidase"/>
    <property type="match status" value="2"/>
</dbReference>
<evidence type="ECO:0000256" key="10">
    <source>
        <dbReference type="SAM" id="Phobius"/>
    </source>
</evidence>
<dbReference type="PANTHER" id="PTHR14969">
    <property type="entry name" value="SPHINGOSINE-1-PHOSPHATE PHOSPHOHYDROLASE"/>
    <property type="match status" value="1"/>
</dbReference>
<protein>
    <recommendedName>
        <fullName evidence="2">undecaprenyl-diphosphate phosphatase</fullName>
        <ecNumber evidence="2">3.6.1.27</ecNumber>
    </recommendedName>
    <alternativeName>
        <fullName evidence="8">Undecaprenyl pyrophosphate phosphatase</fullName>
    </alternativeName>
</protein>
<dbReference type="InterPro" id="IPR000326">
    <property type="entry name" value="PAP2/HPO"/>
</dbReference>
<dbReference type="Pfam" id="PF01569">
    <property type="entry name" value="PAP2"/>
    <property type="match status" value="1"/>
</dbReference>
<feature type="domain" description="Phosphatidic acid phosphatase type 2/haloperoxidase" evidence="11">
    <location>
        <begin position="112"/>
        <end position="221"/>
    </location>
</feature>
<keyword evidence="3" id="KW-1003">Cell membrane</keyword>
<dbReference type="EC" id="3.6.1.27" evidence="2"/>
<feature type="transmembrane region" description="Helical" evidence="10">
    <location>
        <begin position="206"/>
        <end position="225"/>
    </location>
</feature>
<organism evidence="12 13">
    <name type="scientific">Stenotrophomonas oahuensis</name>
    <dbReference type="NCBI Taxonomy" id="3003271"/>
    <lineage>
        <taxon>Bacteria</taxon>
        <taxon>Pseudomonadati</taxon>
        <taxon>Pseudomonadota</taxon>
        <taxon>Gammaproteobacteria</taxon>
        <taxon>Lysobacterales</taxon>
        <taxon>Lysobacteraceae</taxon>
        <taxon>Stenotrophomonas</taxon>
    </lineage>
</organism>
<name>A0ABY9YN25_9GAMM</name>
<evidence type="ECO:0000256" key="3">
    <source>
        <dbReference type="ARBA" id="ARBA00022475"/>
    </source>
</evidence>
<sequence>MSEAQDKPPALGTPEAASGVRHWLAHNAWRFVLLFVGVLLPLAAFVELADEVHEFEEFHFDAPLLWKMHAVSTPWLDSFFVFISKIGYQWGVIPGDILIVLALLGFHRWREAAFAAISFSGSALLNLGSKQFFQRDRPSLWESIAPESTYSFPSGHAMGSATLAAVVILLAWNTRWRWPVLAGGLVFAGLVSLSRVYLGVHYPSDILGGWCAALVWVVGCFLVMFRRGHPWHRRQGPTRGAGGPETA</sequence>
<dbReference type="PANTHER" id="PTHR14969:SF62">
    <property type="entry name" value="DECAPRENYLPHOSPHORYL-5-PHOSPHORIBOSE PHOSPHATASE RV3807C-RELATED"/>
    <property type="match status" value="1"/>
</dbReference>
<evidence type="ECO:0000256" key="6">
    <source>
        <dbReference type="ARBA" id="ARBA00022989"/>
    </source>
</evidence>
<evidence type="ECO:0000313" key="13">
    <source>
        <dbReference type="Proteomes" id="UP001302072"/>
    </source>
</evidence>
<feature type="transmembrane region" description="Helical" evidence="10">
    <location>
        <begin position="28"/>
        <end position="46"/>
    </location>
</feature>
<evidence type="ECO:0000256" key="7">
    <source>
        <dbReference type="ARBA" id="ARBA00023136"/>
    </source>
</evidence>
<keyword evidence="6 10" id="KW-1133">Transmembrane helix</keyword>
<feature type="transmembrane region" description="Helical" evidence="10">
    <location>
        <begin position="86"/>
        <end position="106"/>
    </location>
</feature>
<dbReference type="InterPro" id="IPR036938">
    <property type="entry name" value="PAP2/HPO_sf"/>
</dbReference>
<evidence type="ECO:0000256" key="8">
    <source>
        <dbReference type="ARBA" id="ARBA00032707"/>
    </source>
</evidence>
<keyword evidence="7 10" id="KW-0472">Membrane</keyword>
<feature type="transmembrane region" description="Helical" evidence="10">
    <location>
        <begin position="153"/>
        <end position="172"/>
    </location>
</feature>
<evidence type="ECO:0000256" key="9">
    <source>
        <dbReference type="ARBA" id="ARBA00047594"/>
    </source>
</evidence>
<dbReference type="RefSeq" id="WP_311190880.1">
    <property type="nucleotide sequence ID" value="NZ_CP115541.1"/>
</dbReference>
<dbReference type="CDD" id="cd03392">
    <property type="entry name" value="PAP2_like_2"/>
    <property type="match status" value="1"/>
</dbReference>
<dbReference type="SUPFAM" id="SSF48317">
    <property type="entry name" value="Acid phosphatase/Vanadium-dependent haloperoxidase"/>
    <property type="match status" value="1"/>
</dbReference>
<dbReference type="SMART" id="SM00014">
    <property type="entry name" value="acidPPc"/>
    <property type="match status" value="1"/>
</dbReference>
<keyword evidence="13" id="KW-1185">Reference proteome</keyword>
<comment type="subcellular location">
    <subcellularLocation>
        <location evidence="1">Cell membrane</location>
        <topology evidence="1">Multi-pass membrane protein</topology>
    </subcellularLocation>
</comment>
<comment type="catalytic activity">
    <reaction evidence="9">
        <text>di-trans,octa-cis-undecaprenyl diphosphate + H2O = di-trans,octa-cis-undecaprenyl phosphate + phosphate + H(+)</text>
        <dbReference type="Rhea" id="RHEA:28094"/>
        <dbReference type="ChEBI" id="CHEBI:15377"/>
        <dbReference type="ChEBI" id="CHEBI:15378"/>
        <dbReference type="ChEBI" id="CHEBI:43474"/>
        <dbReference type="ChEBI" id="CHEBI:58405"/>
        <dbReference type="ChEBI" id="CHEBI:60392"/>
        <dbReference type="EC" id="3.6.1.27"/>
    </reaction>
</comment>
<dbReference type="EMBL" id="CP115541">
    <property type="protein sequence ID" value="WNH51644.1"/>
    <property type="molecule type" value="Genomic_DNA"/>
</dbReference>
<accession>A0ABY9YN25</accession>
<gene>
    <name evidence="12" type="ORF">PDM29_15025</name>
</gene>
<evidence type="ECO:0000256" key="5">
    <source>
        <dbReference type="ARBA" id="ARBA00022801"/>
    </source>
</evidence>
<evidence type="ECO:0000256" key="4">
    <source>
        <dbReference type="ARBA" id="ARBA00022692"/>
    </source>
</evidence>
<evidence type="ECO:0000259" key="11">
    <source>
        <dbReference type="SMART" id="SM00014"/>
    </source>
</evidence>
<evidence type="ECO:0000256" key="2">
    <source>
        <dbReference type="ARBA" id="ARBA00012374"/>
    </source>
</evidence>
<feature type="transmembrane region" description="Helical" evidence="10">
    <location>
        <begin position="179"/>
        <end position="200"/>
    </location>
</feature>
<reference evidence="12 13" key="1">
    <citation type="submission" date="2022-12" db="EMBL/GenBank/DDBJ databases">
        <title>Two new species, Stenotrophomonas aracearum and Stenotrophomonas oahuensis, isolated from Anthurium (Araceae family) in Hawaii.</title>
        <authorList>
            <person name="Chunag S.C."/>
            <person name="Dobhal S."/>
            <person name="Alvarez A."/>
            <person name="Arif M."/>
        </authorList>
    </citation>
    <scope>NUCLEOTIDE SEQUENCE [LARGE SCALE GENOMIC DNA]</scope>
    <source>
        <strain evidence="12 13">A5586</strain>
    </source>
</reference>
<proteinExistence type="predicted"/>
<evidence type="ECO:0000256" key="1">
    <source>
        <dbReference type="ARBA" id="ARBA00004651"/>
    </source>
</evidence>